<feature type="domain" description="GYF" evidence="1">
    <location>
        <begin position="26"/>
        <end position="74"/>
    </location>
</feature>
<dbReference type="Proteomes" id="UP000034883">
    <property type="component" value="Chromosome"/>
</dbReference>
<dbReference type="EMBL" id="CP011125">
    <property type="protein sequence ID" value="AKF04327.1"/>
    <property type="molecule type" value="Genomic_DNA"/>
</dbReference>
<dbReference type="KEGG" id="samy:DB32_001476"/>
<dbReference type="Pfam" id="PF14237">
    <property type="entry name" value="GYF_2"/>
    <property type="match status" value="1"/>
</dbReference>
<dbReference type="OrthoDB" id="292841at2"/>
<dbReference type="STRING" id="927083.DB32_001476"/>
<evidence type="ECO:0000313" key="3">
    <source>
        <dbReference type="Proteomes" id="UP000034883"/>
    </source>
</evidence>
<dbReference type="InterPro" id="IPR025640">
    <property type="entry name" value="GYF_2"/>
</dbReference>
<evidence type="ECO:0000313" key="2">
    <source>
        <dbReference type="EMBL" id="AKF04327.1"/>
    </source>
</evidence>
<keyword evidence="3" id="KW-1185">Reference proteome</keyword>
<dbReference type="RefSeq" id="WP_053231679.1">
    <property type="nucleotide sequence ID" value="NZ_CP011125.1"/>
</dbReference>
<organism evidence="2 3">
    <name type="scientific">Sandaracinus amylolyticus</name>
    <dbReference type="NCBI Taxonomy" id="927083"/>
    <lineage>
        <taxon>Bacteria</taxon>
        <taxon>Pseudomonadati</taxon>
        <taxon>Myxococcota</taxon>
        <taxon>Polyangia</taxon>
        <taxon>Polyangiales</taxon>
        <taxon>Sandaracinaceae</taxon>
        <taxon>Sandaracinus</taxon>
    </lineage>
</organism>
<name>A0A0F6W0S8_9BACT</name>
<proteinExistence type="predicted"/>
<dbReference type="AlphaFoldDB" id="A0A0F6W0S8"/>
<protein>
    <submittedName>
        <fullName evidence="2">Fe-S oxidoreductase</fullName>
    </submittedName>
</protein>
<accession>A0A0F6W0S8</accession>
<gene>
    <name evidence="2" type="ORF">DB32_001476</name>
</gene>
<sequence length="416" mass="42027">MDLVCGGCGAEGRTAGDRCDRCEPCWYAVLDGMLIGPITRDELGSALRANPGSADAPVWREGIDAWAPAREIPDVVDAIRAASASARPRVRAATIPPPAPIPDLARHDELTGSGRVDLAALLATSRALAPARVPAPRTNESTIPPAEVPAHVARPRGGSFARGALIGACLAAVIAIAPTFASIAGEPEPAPVLVASAPLEPGPMFVQPAAAAPTAIVVPAVAEIAAPSAVELDEAEGAPEIVAAPPPVRVATSPAPAMRGDEAPAPEIVAEAPAAPEVVEVTTPSEIVAPPETSEAPVATIDALIEAAVGAPSDVEAADAPAAPAPDALPVTPDREDVDHALTRAHTAVAACGEHGHGLAMVRITARGDTGRVTSAVVEGPLAGTAAGSCVARAVRSVTFTRFARESFTIEYPFRI</sequence>
<evidence type="ECO:0000259" key="1">
    <source>
        <dbReference type="Pfam" id="PF14237"/>
    </source>
</evidence>
<reference evidence="2 3" key="1">
    <citation type="submission" date="2015-03" db="EMBL/GenBank/DDBJ databases">
        <title>Genome assembly of Sandaracinus amylolyticus DSM 53668.</title>
        <authorList>
            <person name="Sharma G."/>
            <person name="Subramanian S."/>
        </authorList>
    </citation>
    <scope>NUCLEOTIDE SEQUENCE [LARGE SCALE GENOMIC DNA]</scope>
    <source>
        <strain evidence="2 3">DSM 53668</strain>
    </source>
</reference>